<feature type="compositionally biased region" description="Basic residues" evidence="1">
    <location>
        <begin position="139"/>
        <end position="154"/>
    </location>
</feature>
<name>A0A2I0JPN8_PUNGR</name>
<feature type="region of interest" description="Disordered" evidence="1">
    <location>
        <begin position="1"/>
        <end position="24"/>
    </location>
</feature>
<sequence length="195" mass="21219">MAEEQQPLISEQETPPMPAHSQTPLTQAMPSAILADISTAHSGIPIGHFPLPVAQTTSNFVESTRFTTLEGMVNQLATNMATNMAELMAIAQRSESGIIELYFDFGAQATCRSKSELIEVAKKLDVGVKLGRIEGPSKKKDKKLSKKQTARMSRKGKDATIGTVNLGRQNPQQFSEDCTNPSQISQAYALPVHYT</sequence>
<evidence type="ECO:0000313" key="3">
    <source>
        <dbReference type="Proteomes" id="UP000233551"/>
    </source>
</evidence>
<feature type="region of interest" description="Disordered" evidence="1">
    <location>
        <begin position="135"/>
        <end position="180"/>
    </location>
</feature>
<dbReference type="AlphaFoldDB" id="A0A2I0JPN8"/>
<proteinExistence type="predicted"/>
<gene>
    <name evidence="2" type="ORF">CRG98_021350</name>
</gene>
<protein>
    <submittedName>
        <fullName evidence="2">Uncharacterized protein</fullName>
    </submittedName>
</protein>
<comment type="caution">
    <text evidence="2">The sequence shown here is derived from an EMBL/GenBank/DDBJ whole genome shotgun (WGS) entry which is preliminary data.</text>
</comment>
<dbReference type="EMBL" id="PGOL01001411">
    <property type="protein sequence ID" value="PKI58268.1"/>
    <property type="molecule type" value="Genomic_DNA"/>
</dbReference>
<evidence type="ECO:0000313" key="2">
    <source>
        <dbReference type="EMBL" id="PKI58268.1"/>
    </source>
</evidence>
<evidence type="ECO:0000256" key="1">
    <source>
        <dbReference type="SAM" id="MobiDB-lite"/>
    </source>
</evidence>
<organism evidence="2 3">
    <name type="scientific">Punica granatum</name>
    <name type="common">Pomegranate</name>
    <dbReference type="NCBI Taxonomy" id="22663"/>
    <lineage>
        <taxon>Eukaryota</taxon>
        <taxon>Viridiplantae</taxon>
        <taxon>Streptophyta</taxon>
        <taxon>Embryophyta</taxon>
        <taxon>Tracheophyta</taxon>
        <taxon>Spermatophyta</taxon>
        <taxon>Magnoliopsida</taxon>
        <taxon>eudicotyledons</taxon>
        <taxon>Gunneridae</taxon>
        <taxon>Pentapetalae</taxon>
        <taxon>rosids</taxon>
        <taxon>malvids</taxon>
        <taxon>Myrtales</taxon>
        <taxon>Lythraceae</taxon>
        <taxon>Punica</taxon>
    </lineage>
</organism>
<feature type="compositionally biased region" description="Polar residues" evidence="1">
    <location>
        <begin position="162"/>
        <end position="180"/>
    </location>
</feature>
<accession>A0A2I0JPN8</accession>
<keyword evidence="3" id="KW-1185">Reference proteome</keyword>
<dbReference type="Proteomes" id="UP000233551">
    <property type="component" value="Unassembled WGS sequence"/>
</dbReference>
<reference evidence="2 3" key="1">
    <citation type="submission" date="2017-11" db="EMBL/GenBank/DDBJ databases">
        <title>De-novo sequencing of pomegranate (Punica granatum L.) genome.</title>
        <authorList>
            <person name="Akparov Z."/>
            <person name="Amiraslanov A."/>
            <person name="Hajiyeva S."/>
            <person name="Abbasov M."/>
            <person name="Kaur K."/>
            <person name="Hamwieh A."/>
            <person name="Solovyev V."/>
            <person name="Salamov A."/>
            <person name="Braich B."/>
            <person name="Kosarev P."/>
            <person name="Mahmoud A."/>
            <person name="Hajiyev E."/>
            <person name="Babayeva S."/>
            <person name="Izzatullayeva V."/>
            <person name="Mammadov A."/>
            <person name="Mammadov A."/>
            <person name="Sharifova S."/>
            <person name="Ojaghi J."/>
            <person name="Eynullazada K."/>
            <person name="Bayramov B."/>
            <person name="Abdulazimova A."/>
            <person name="Shahmuradov I."/>
        </authorList>
    </citation>
    <scope>NUCLEOTIDE SEQUENCE [LARGE SCALE GENOMIC DNA]</scope>
    <source>
        <strain evidence="3">cv. AG2017</strain>
        <tissue evidence="2">Leaf</tissue>
    </source>
</reference>